<accession>A0ABP1BPW5</accession>
<feature type="non-terminal residue" evidence="1">
    <location>
        <position position="115"/>
    </location>
</feature>
<keyword evidence="2" id="KW-1185">Reference proteome</keyword>
<reference evidence="1" key="1">
    <citation type="submission" date="2024-03" db="EMBL/GenBank/DDBJ databases">
        <authorList>
            <consortium name="ELIXIR-Norway"/>
            <consortium name="Elixir Norway"/>
        </authorList>
    </citation>
    <scope>NUCLEOTIDE SEQUENCE</scope>
</reference>
<dbReference type="Proteomes" id="UP001497522">
    <property type="component" value="Chromosome 6"/>
</dbReference>
<name>A0ABP1BPW5_9BRYO</name>
<evidence type="ECO:0000313" key="1">
    <source>
        <dbReference type="EMBL" id="CAK9878061.1"/>
    </source>
</evidence>
<organism evidence="1 2">
    <name type="scientific">Sphagnum jensenii</name>
    <dbReference type="NCBI Taxonomy" id="128206"/>
    <lineage>
        <taxon>Eukaryota</taxon>
        <taxon>Viridiplantae</taxon>
        <taxon>Streptophyta</taxon>
        <taxon>Embryophyta</taxon>
        <taxon>Bryophyta</taxon>
        <taxon>Sphagnophytina</taxon>
        <taxon>Sphagnopsida</taxon>
        <taxon>Sphagnales</taxon>
        <taxon>Sphagnaceae</taxon>
        <taxon>Sphagnum</taxon>
    </lineage>
</organism>
<gene>
    <name evidence="1" type="ORF">CSSPJE1EN2_LOCUS19886</name>
</gene>
<dbReference type="EMBL" id="OZ023707">
    <property type="protein sequence ID" value="CAK9878061.1"/>
    <property type="molecule type" value="Genomic_DNA"/>
</dbReference>
<protein>
    <submittedName>
        <fullName evidence="1">Uncharacterized protein</fullName>
    </submittedName>
</protein>
<sequence>MLKLSILNAQGSRVIIVQLVQVKEPVKIYVKQHSSSYKNSSSSSQALDLSALDLCKKVTLNEAMMHQAIEKLGGGEMGLKILMDHVRFWVGQRISSNCCNTTADQQISISDSLKQ</sequence>
<proteinExistence type="predicted"/>
<evidence type="ECO:0000313" key="2">
    <source>
        <dbReference type="Proteomes" id="UP001497522"/>
    </source>
</evidence>